<feature type="region of interest" description="Disordered" evidence="1">
    <location>
        <begin position="1"/>
        <end position="115"/>
    </location>
</feature>
<evidence type="ECO:0000313" key="3">
    <source>
        <dbReference type="EMBL" id="EKX63016.1"/>
    </source>
</evidence>
<reference evidence="3 4" key="1">
    <citation type="submission" date="2012-11" db="EMBL/GenBank/DDBJ databases">
        <authorList>
            <person name="Huguet-Tapia J.C."/>
            <person name="Durkin A.S."/>
            <person name="Pettis G.S."/>
            <person name="Badger J.H."/>
        </authorList>
    </citation>
    <scope>NUCLEOTIDE SEQUENCE [LARGE SCALE GENOMIC DNA]</scope>
    <source>
        <strain evidence="3 4">91-03</strain>
    </source>
</reference>
<dbReference type="AlphaFoldDB" id="L1KQD6"/>
<keyword evidence="4" id="KW-1185">Reference proteome</keyword>
<feature type="region of interest" description="Disordered" evidence="1">
    <location>
        <begin position="151"/>
        <end position="210"/>
    </location>
</feature>
<protein>
    <submittedName>
        <fullName evidence="3">Uncharacterized protein</fullName>
    </submittedName>
</protein>
<dbReference type="EMBL" id="AEJC01000470">
    <property type="protein sequence ID" value="EKX63016.1"/>
    <property type="molecule type" value="Genomic_DNA"/>
</dbReference>
<comment type="caution">
    <text evidence="3">The sequence shown here is derived from an EMBL/GenBank/DDBJ whole genome shotgun (WGS) entry which is preliminary data.</text>
</comment>
<feature type="compositionally biased region" description="Acidic residues" evidence="1">
    <location>
        <begin position="164"/>
        <end position="175"/>
    </location>
</feature>
<organism evidence="3 4">
    <name type="scientific">Streptomyces ipomoeae 91-03</name>
    <dbReference type="NCBI Taxonomy" id="698759"/>
    <lineage>
        <taxon>Bacteria</taxon>
        <taxon>Bacillati</taxon>
        <taxon>Actinomycetota</taxon>
        <taxon>Actinomycetes</taxon>
        <taxon>Kitasatosporales</taxon>
        <taxon>Streptomycetaceae</taxon>
        <taxon>Streptomyces</taxon>
    </lineage>
</organism>
<feature type="compositionally biased region" description="Low complexity" evidence="1">
    <location>
        <begin position="85"/>
        <end position="106"/>
    </location>
</feature>
<dbReference type="Proteomes" id="UP000010411">
    <property type="component" value="Unassembled WGS sequence"/>
</dbReference>
<sequence>MTQPPGQPPYDGYGAQQPPQPQQPYPGQYPPPPAPGQAPGQPAQPGYGGQPGQPGYGGQPGQPGQQPNPYATGPQQPYGAGGQPPYGAPGAPGAPGMPDYGAQYGGYPPPPSGGSNGGKIALIVVAAVAALAVLGGGIFLLTSGGDDEAVAKPGQSVSAQASEIESESPTEEPTDDATTTPDGGSIGGTDDDSTGTPPAKGVEGQWQDDEARTLTIREEELSGGEDGQHALSYIDLVGGKGILSGVGAYRDENSFRMALRPLASPDVADEDIIYGTARRDGDDVVITWDDGGTDTLSYVGKASS</sequence>
<dbReference type="RefSeq" id="WP_009326927.1">
    <property type="nucleotide sequence ID" value="NZ_AEJC01000470.1"/>
</dbReference>
<name>L1KQD6_9ACTN</name>
<evidence type="ECO:0000313" key="4">
    <source>
        <dbReference type="Proteomes" id="UP000010411"/>
    </source>
</evidence>
<evidence type="ECO:0000256" key="1">
    <source>
        <dbReference type="SAM" id="MobiDB-lite"/>
    </source>
</evidence>
<dbReference type="OrthoDB" id="4306118at2"/>
<evidence type="ECO:0000256" key="2">
    <source>
        <dbReference type="SAM" id="Phobius"/>
    </source>
</evidence>
<feature type="compositionally biased region" description="Gly residues" evidence="1">
    <location>
        <begin position="46"/>
        <end position="61"/>
    </location>
</feature>
<dbReference type="PATRIC" id="fig|698759.3.peg.6288"/>
<feature type="compositionally biased region" description="Pro residues" evidence="1">
    <location>
        <begin position="18"/>
        <end position="36"/>
    </location>
</feature>
<keyword evidence="2" id="KW-1133">Transmembrane helix</keyword>
<keyword evidence="2" id="KW-0812">Transmembrane</keyword>
<feature type="transmembrane region" description="Helical" evidence="2">
    <location>
        <begin position="120"/>
        <end position="141"/>
    </location>
</feature>
<keyword evidence="2" id="KW-0472">Membrane</keyword>
<gene>
    <name evidence="3" type="ORF">STRIP9103_03555</name>
</gene>
<proteinExistence type="predicted"/>
<feature type="compositionally biased region" description="Low complexity" evidence="1">
    <location>
        <begin position="62"/>
        <end position="78"/>
    </location>
</feature>
<accession>L1KQD6</accession>